<keyword evidence="4" id="KW-1185">Reference proteome</keyword>
<dbReference type="EMBL" id="JBDIML010000001">
    <property type="protein sequence ID" value="MEN2766162.1"/>
    <property type="molecule type" value="Genomic_DNA"/>
</dbReference>
<keyword evidence="3" id="KW-0966">Cell projection</keyword>
<keyword evidence="3" id="KW-0282">Flagellum</keyword>
<sequence>MKIGEFLTLEVFHTETNSVQKYRCKIIDMNKENLYIDYPVNMKTKRTTIFQVGTKLDAEFFGNNQSVYRFKTVIKERRRGKIPTLALEIPDEEKIERIQRRQYVRVDTAIDIAIHSEENKFTPFTTVSVDLSGGGLSIVVPRGVQLAENTKIRLYLVLPMQSGDYQYLHIAGEVVRIIESKNAATTASIKLLSLSKLEQQGIIRYCFEKQREARQKELH</sequence>
<dbReference type="InterPro" id="IPR009875">
    <property type="entry name" value="PilZ_domain"/>
</dbReference>
<dbReference type="SUPFAM" id="SSF141371">
    <property type="entry name" value="PilZ domain-like"/>
    <property type="match status" value="1"/>
</dbReference>
<proteinExistence type="predicted"/>
<evidence type="ECO:0000259" key="2">
    <source>
        <dbReference type="Pfam" id="PF12945"/>
    </source>
</evidence>
<protein>
    <submittedName>
        <fullName evidence="3">Flagellar brake domain-containing protein</fullName>
    </submittedName>
</protein>
<name>A0ABU9XD24_9BACI</name>
<dbReference type="Proteomes" id="UP001444625">
    <property type="component" value="Unassembled WGS sequence"/>
</dbReference>
<dbReference type="Gene3D" id="2.40.10.220">
    <property type="entry name" value="predicted glycosyltransferase like domains"/>
    <property type="match status" value="1"/>
</dbReference>
<evidence type="ECO:0000259" key="1">
    <source>
        <dbReference type="Pfam" id="PF07238"/>
    </source>
</evidence>
<organism evidence="3 4">
    <name type="scientific">Ornithinibacillus xuwenensis</name>
    <dbReference type="NCBI Taxonomy" id="3144668"/>
    <lineage>
        <taxon>Bacteria</taxon>
        <taxon>Bacillati</taxon>
        <taxon>Bacillota</taxon>
        <taxon>Bacilli</taxon>
        <taxon>Bacillales</taxon>
        <taxon>Bacillaceae</taxon>
        <taxon>Ornithinibacillus</taxon>
    </lineage>
</organism>
<keyword evidence="3" id="KW-0969">Cilium</keyword>
<feature type="domain" description="PilZ" evidence="1">
    <location>
        <begin position="99"/>
        <end position="208"/>
    </location>
</feature>
<dbReference type="Pfam" id="PF12945">
    <property type="entry name" value="PilZNR"/>
    <property type="match status" value="1"/>
</dbReference>
<feature type="domain" description="Type III secretion system flagellar brake protein YcgR PilZN" evidence="2">
    <location>
        <begin position="2"/>
        <end position="90"/>
    </location>
</feature>
<evidence type="ECO:0000313" key="3">
    <source>
        <dbReference type="EMBL" id="MEN2766162.1"/>
    </source>
</evidence>
<comment type="caution">
    <text evidence="3">The sequence shown here is derived from an EMBL/GenBank/DDBJ whole genome shotgun (WGS) entry which is preliminary data.</text>
</comment>
<reference evidence="3 4" key="1">
    <citation type="submission" date="2024-05" db="EMBL/GenBank/DDBJ databases">
        <authorList>
            <person name="Haq I."/>
            <person name="Ullah Z."/>
            <person name="Ahmad R."/>
            <person name="Li M."/>
            <person name="Tong Y."/>
        </authorList>
    </citation>
    <scope>NUCLEOTIDE SEQUENCE [LARGE SCALE GENOMIC DNA]</scope>
    <source>
        <strain evidence="3 4">16A2E</strain>
    </source>
</reference>
<dbReference type="Pfam" id="PF07238">
    <property type="entry name" value="PilZ"/>
    <property type="match status" value="1"/>
</dbReference>
<dbReference type="InterPro" id="IPR009926">
    <property type="entry name" value="T3SS_YcgR_PilZN"/>
</dbReference>
<dbReference type="RefSeq" id="WP_345823618.1">
    <property type="nucleotide sequence ID" value="NZ_JBDIML010000001.1"/>
</dbReference>
<evidence type="ECO:0000313" key="4">
    <source>
        <dbReference type="Proteomes" id="UP001444625"/>
    </source>
</evidence>
<accession>A0ABU9XD24</accession>
<gene>
    <name evidence="3" type="ORF">ABC228_03105</name>
</gene>